<dbReference type="Gene3D" id="3.90.25.10">
    <property type="entry name" value="UDP-galactose 4-epimerase, domain 1"/>
    <property type="match status" value="1"/>
</dbReference>
<reference evidence="4" key="1">
    <citation type="submission" date="2020-10" db="EMBL/GenBank/DDBJ databases">
        <title>The Whole-Genome Sequence of Metschnikowia persimmonesis, a Novel Endophytic Yeast Species Isolated from Medicinal Plant Diospyros kaki Thumb.</title>
        <authorList>
            <person name="Rahmat E."/>
            <person name="Kang Y."/>
        </authorList>
    </citation>
    <scope>NUCLEOTIDE SEQUENCE</scope>
    <source>
        <strain evidence="4">KIOM G15050</strain>
    </source>
</reference>
<keyword evidence="5" id="KW-1185">Reference proteome</keyword>
<gene>
    <name evidence="4" type="ORF">HF325_005760</name>
</gene>
<dbReference type="InterPro" id="IPR051609">
    <property type="entry name" value="NmrA/Isoflavone_reductase-like"/>
</dbReference>
<dbReference type="GO" id="GO:0016491">
    <property type="term" value="F:oxidoreductase activity"/>
    <property type="evidence" value="ECO:0007669"/>
    <property type="project" value="UniProtKB-KW"/>
</dbReference>
<dbReference type="PANTHER" id="PTHR47706:SF9">
    <property type="entry name" value="NMRA-LIKE DOMAIN-CONTAINING PROTEIN-RELATED"/>
    <property type="match status" value="1"/>
</dbReference>
<dbReference type="InterPro" id="IPR036291">
    <property type="entry name" value="NAD(P)-bd_dom_sf"/>
</dbReference>
<dbReference type="PANTHER" id="PTHR47706">
    <property type="entry name" value="NMRA-LIKE FAMILY PROTEIN"/>
    <property type="match status" value="1"/>
</dbReference>
<dbReference type="EMBL" id="JACBPP010000008">
    <property type="protein sequence ID" value="KAF7999911.1"/>
    <property type="molecule type" value="Genomic_DNA"/>
</dbReference>
<accession>A0A8H7GNT0</accession>
<dbReference type="OrthoDB" id="9974981at2759"/>
<dbReference type="Pfam" id="PF05368">
    <property type="entry name" value="NmrA"/>
    <property type="match status" value="1"/>
</dbReference>
<name>A0A8H7GNT0_9ASCO</name>
<evidence type="ECO:0000256" key="1">
    <source>
        <dbReference type="ARBA" id="ARBA00022857"/>
    </source>
</evidence>
<organism evidence="4 5">
    <name type="scientific">Metschnikowia pulcherrima</name>
    <dbReference type="NCBI Taxonomy" id="27326"/>
    <lineage>
        <taxon>Eukaryota</taxon>
        <taxon>Fungi</taxon>
        <taxon>Dikarya</taxon>
        <taxon>Ascomycota</taxon>
        <taxon>Saccharomycotina</taxon>
        <taxon>Pichiomycetes</taxon>
        <taxon>Metschnikowiaceae</taxon>
        <taxon>Metschnikowia</taxon>
    </lineage>
</organism>
<dbReference type="InterPro" id="IPR008030">
    <property type="entry name" value="NmrA-like"/>
</dbReference>
<protein>
    <recommendedName>
        <fullName evidence="3">NmrA-like domain-containing protein</fullName>
    </recommendedName>
</protein>
<feature type="domain" description="NmrA-like" evidence="3">
    <location>
        <begin position="3"/>
        <end position="243"/>
    </location>
</feature>
<evidence type="ECO:0000313" key="5">
    <source>
        <dbReference type="Proteomes" id="UP000649328"/>
    </source>
</evidence>
<proteinExistence type="predicted"/>
<evidence type="ECO:0000313" key="4">
    <source>
        <dbReference type="EMBL" id="KAF7999911.1"/>
    </source>
</evidence>
<dbReference type="Proteomes" id="UP000649328">
    <property type="component" value="Unassembled WGS sequence"/>
</dbReference>
<dbReference type="Gene3D" id="3.40.50.720">
    <property type="entry name" value="NAD(P)-binding Rossmann-like Domain"/>
    <property type="match status" value="1"/>
</dbReference>
<evidence type="ECO:0000259" key="3">
    <source>
        <dbReference type="Pfam" id="PF05368"/>
    </source>
</evidence>
<evidence type="ECO:0000256" key="2">
    <source>
        <dbReference type="ARBA" id="ARBA00023002"/>
    </source>
</evidence>
<sequence length="297" mass="32109">MSKPTVAVFGLNGALGASTLAAFLSPIFSEKINLPVLAVTRDASKKESSKYVKYIQGDLENGKEELAQKLANVDVVISLVGASPAVFGNLEEILKQVKPKVYIPSQFGIDIPAAGKVFPGLLQIKETHLEKVRALGIKVVDIATSLFAGGPWLRKVIGQVGGNAQEKTVTYLGEPKTKFSYTTIDDIGKVVASVATKAGAGEFPNHINVQSGLITPEEIIKTYESENNTKLEVKAIVPKERALEQAKEVWAQGFDGTKFLYYLNVLISQGPGSGISFIENDDELVNPGETLWKWSKF</sequence>
<dbReference type="AlphaFoldDB" id="A0A8H7GNT0"/>
<keyword evidence="2" id="KW-0560">Oxidoreductase</keyword>
<keyword evidence="1" id="KW-0521">NADP</keyword>
<dbReference type="SUPFAM" id="SSF51735">
    <property type="entry name" value="NAD(P)-binding Rossmann-fold domains"/>
    <property type="match status" value="1"/>
</dbReference>
<comment type="caution">
    <text evidence="4">The sequence shown here is derived from an EMBL/GenBank/DDBJ whole genome shotgun (WGS) entry which is preliminary data.</text>
</comment>